<dbReference type="GO" id="GO:0006355">
    <property type="term" value="P:regulation of DNA-templated transcription"/>
    <property type="evidence" value="ECO:0007669"/>
    <property type="project" value="InterPro"/>
</dbReference>
<dbReference type="AlphaFoldDB" id="A0A7J0C3F7"/>
<evidence type="ECO:0000256" key="1">
    <source>
        <dbReference type="ARBA" id="ARBA00023015"/>
    </source>
</evidence>
<feature type="domain" description="HTH luxR-type" evidence="4">
    <location>
        <begin position="1"/>
        <end position="65"/>
    </location>
</feature>
<protein>
    <submittedName>
        <fullName evidence="6">DNA-binding CsgD family transcriptional regulator</fullName>
    </submittedName>
</protein>
<dbReference type="Gene3D" id="1.10.10.10">
    <property type="entry name" value="Winged helix-like DNA-binding domain superfamily/Winged helix DNA-binding domain"/>
    <property type="match status" value="1"/>
</dbReference>
<dbReference type="PANTHER" id="PTHR44688:SF16">
    <property type="entry name" value="DNA-BINDING TRANSCRIPTIONAL ACTIVATOR DEVR_DOSR"/>
    <property type="match status" value="1"/>
</dbReference>
<dbReference type="Proteomes" id="UP000498980">
    <property type="component" value="Unassembled WGS sequence"/>
</dbReference>
<dbReference type="PRINTS" id="PR00038">
    <property type="entry name" value="HTHLUXR"/>
</dbReference>
<reference evidence="6 8" key="2">
    <citation type="submission" date="2020-07" db="EMBL/GenBank/DDBJ databases">
        <title>Sequencing the genomes of 1000 actinobacteria strains.</title>
        <authorList>
            <person name="Klenk H.-P."/>
        </authorList>
    </citation>
    <scope>NUCLEOTIDE SEQUENCE [LARGE SCALE GENOMIC DNA]</scope>
    <source>
        <strain evidence="6 8">DSM 41455</strain>
    </source>
</reference>
<keyword evidence="1" id="KW-0805">Transcription regulation</keyword>
<dbReference type="CDD" id="cd06170">
    <property type="entry name" value="LuxR_C_like"/>
    <property type="match status" value="1"/>
</dbReference>
<accession>A0A7J0C3F7</accession>
<keyword evidence="7" id="KW-1185">Reference proteome</keyword>
<evidence type="ECO:0000313" key="6">
    <source>
        <dbReference type="EMBL" id="NYE40717.1"/>
    </source>
</evidence>
<reference evidence="5 7" key="1">
    <citation type="submission" date="2020-05" db="EMBL/GenBank/DDBJ databases">
        <title>Whole genome shotgun sequence of Streptomyces fulvorobeus NBRC 15897.</title>
        <authorList>
            <person name="Komaki H."/>
            <person name="Tamura T."/>
        </authorList>
    </citation>
    <scope>NUCLEOTIDE SEQUENCE [LARGE SCALE GENOMIC DNA]</scope>
    <source>
        <strain evidence="5 7">NBRC 15897</strain>
    </source>
</reference>
<keyword evidence="2 6" id="KW-0238">DNA-binding</keyword>
<evidence type="ECO:0000313" key="8">
    <source>
        <dbReference type="Proteomes" id="UP000530403"/>
    </source>
</evidence>
<evidence type="ECO:0000256" key="2">
    <source>
        <dbReference type="ARBA" id="ARBA00023125"/>
    </source>
</evidence>
<evidence type="ECO:0000259" key="4">
    <source>
        <dbReference type="PROSITE" id="PS50043"/>
    </source>
</evidence>
<dbReference type="EMBL" id="BLWC01000001">
    <property type="protein sequence ID" value="GFM97020.1"/>
    <property type="molecule type" value="Genomic_DNA"/>
</dbReference>
<dbReference type="SMART" id="SM00421">
    <property type="entry name" value="HTH_LUXR"/>
    <property type="match status" value="1"/>
</dbReference>
<name>A0A7J0C3F7_9ACTN</name>
<dbReference type="InterPro" id="IPR036388">
    <property type="entry name" value="WH-like_DNA-bd_sf"/>
</dbReference>
<dbReference type="SUPFAM" id="SSF46894">
    <property type="entry name" value="C-terminal effector domain of the bipartite response regulators"/>
    <property type="match status" value="1"/>
</dbReference>
<dbReference type="InterPro" id="IPR016032">
    <property type="entry name" value="Sig_transdc_resp-reg_C-effctor"/>
</dbReference>
<evidence type="ECO:0000313" key="7">
    <source>
        <dbReference type="Proteomes" id="UP000498980"/>
    </source>
</evidence>
<evidence type="ECO:0000256" key="3">
    <source>
        <dbReference type="ARBA" id="ARBA00023163"/>
    </source>
</evidence>
<proteinExistence type="predicted"/>
<dbReference type="PANTHER" id="PTHR44688">
    <property type="entry name" value="DNA-BINDING TRANSCRIPTIONAL ACTIVATOR DEVR_DOSR"/>
    <property type="match status" value="1"/>
</dbReference>
<evidence type="ECO:0000313" key="5">
    <source>
        <dbReference type="EMBL" id="GFM97020.1"/>
    </source>
</evidence>
<organism evidence="5 7">
    <name type="scientific">Streptomyces fulvorobeus</name>
    <dbReference type="NCBI Taxonomy" id="284028"/>
    <lineage>
        <taxon>Bacteria</taxon>
        <taxon>Bacillati</taxon>
        <taxon>Actinomycetota</taxon>
        <taxon>Actinomycetes</taxon>
        <taxon>Kitasatosporales</taxon>
        <taxon>Streptomycetaceae</taxon>
        <taxon>Streptomyces</taxon>
    </lineage>
</organism>
<comment type="caution">
    <text evidence="5">The sequence shown here is derived from an EMBL/GenBank/DDBJ whole genome shotgun (WGS) entry which is preliminary data.</text>
</comment>
<dbReference type="InterPro" id="IPR000792">
    <property type="entry name" value="Tscrpt_reg_LuxR_C"/>
</dbReference>
<keyword evidence="3" id="KW-0804">Transcription</keyword>
<dbReference type="EMBL" id="JACCCF010000001">
    <property type="protein sequence ID" value="NYE40717.1"/>
    <property type="molecule type" value="Genomic_DNA"/>
</dbReference>
<dbReference type="Pfam" id="PF00196">
    <property type="entry name" value="GerE"/>
    <property type="match status" value="1"/>
</dbReference>
<dbReference type="GO" id="GO:0003677">
    <property type="term" value="F:DNA binding"/>
    <property type="evidence" value="ECO:0007669"/>
    <property type="project" value="UniProtKB-KW"/>
</dbReference>
<dbReference type="Proteomes" id="UP000530403">
    <property type="component" value="Unassembled WGS sequence"/>
</dbReference>
<dbReference type="PROSITE" id="PS50043">
    <property type="entry name" value="HTH_LUXR_2"/>
    <property type="match status" value="1"/>
</dbReference>
<sequence>MSAPRALTTRQREVLVLVANGNTNAQIGRCLGISSATVNRLLANAYGVLGAHDRAQAVALAMRHGDLTADDIRVPAPQPTVV</sequence>
<gene>
    <name evidence="6" type="ORF">HEB29_001728</name>
    <name evidence="5" type="ORF">Sfulv_18310</name>
</gene>
<dbReference type="RefSeq" id="WP_173313150.1">
    <property type="nucleotide sequence ID" value="NZ_BAAAUE010000007.1"/>
</dbReference>